<evidence type="ECO:0000313" key="2">
    <source>
        <dbReference type="Proteomes" id="UP001499988"/>
    </source>
</evidence>
<gene>
    <name evidence="1" type="ORF">GCM10023333_41110</name>
</gene>
<comment type="caution">
    <text evidence="1">The sequence shown here is derived from an EMBL/GenBank/DDBJ whole genome shotgun (WGS) entry which is preliminary data.</text>
</comment>
<keyword evidence="2" id="KW-1185">Reference proteome</keyword>
<dbReference type="EMBL" id="BAABJZ010000106">
    <property type="protein sequence ID" value="GAA4902771.1"/>
    <property type="molecule type" value="Genomic_DNA"/>
</dbReference>
<reference evidence="2" key="1">
    <citation type="journal article" date="2019" name="Int. J. Syst. Evol. Microbiol.">
        <title>The Global Catalogue of Microorganisms (GCM) 10K type strain sequencing project: providing services to taxonomists for standard genome sequencing and annotation.</title>
        <authorList>
            <consortium name="The Broad Institute Genomics Platform"/>
            <consortium name="The Broad Institute Genome Sequencing Center for Infectious Disease"/>
            <person name="Wu L."/>
            <person name="Ma J."/>
        </authorList>
    </citation>
    <scope>NUCLEOTIDE SEQUENCE [LARGE SCALE GENOMIC DNA]</scope>
    <source>
        <strain evidence="2">JCM 18401</strain>
    </source>
</reference>
<protein>
    <submittedName>
        <fullName evidence="1">Uncharacterized protein</fullName>
    </submittedName>
</protein>
<organism evidence="1 2">
    <name type="scientific">Ferrimonas pelagia</name>
    <dbReference type="NCBI Taxonomy" id="1177826"/>
    <lineage>
        <taxon>Bacteria</taxon>
        <taxon>Pseudomonadati</taxon>
        <taxon>Pseudomonadota</taxon>
        <taxon>Gammaproteobacteria</taxon>
        <taxon>Alteromonadales</taxon>
        <taxon>Ferrimonadaceae</taxon>
        <taxon>Ferrimonas</taxon>
    </lineage>
</organism>
<sequence>MDNDYHRRSLSEAGVGRDKKFISPKPGLRDYDEQVSEALDCMKAMNRAIGLGMPVRQAVNPWKTHWDGLFQD</sequence>
<evidence type="ECO:0000313" key="1">
    <source>
        <dbReference type="EMBL" id="GAA4902771.1"/>
    </source>
</evidence>
<proteinExistence type="predicted"/>
<name>A0ABP9FIL9_9GAMM</name>
<dbReference type="Proteomes" id="UP001499988">
    <property type="component" value="Unassembled WGS sequence"/>
</dbReference>
<accession>A0ABP9FIL9</accession>